<dbReference type="PRINTS" id="PR00024">
    <property type="entry name" value="HOMEOBOX"/>
</dbReference>
<comment type="similarity">
    <text evidence="6">Belongs to the even-skipped homeobox family.</text>
</comment>
<dbReference type="PROSITE" id="PS00027">
    <property type="entry name" value="HOMEOBOX_1"/>
    <property type="match status" value="1"/>
</dbReference>
<dbReference type="PROSITE" id="PS50071">
    <property type="entry name" value="HOMEOBOX_2"/>
    <property type="match status" value="1"/>
</dbReference>
<protein>
    <recommendedName>
        <fullName evidence="10">Homeobox domain-containing protein</fullName>
    </recommendedName>
</protein>
<dbReference type="InterPro" id="IPR001356">
    <property type="entry name" value="HD"/>
</dbReference>
<evidence type="ECO:0000256" key="5">
    <source>
        <dbReference type="ARBA" id="ARBA00023242"/>
    </source>
</evidence>
<evidence type="ECO:0000256" key="2">
    <source>
        <dbReference type="ARBA" id="ARBA00022473"/>
    </source>
</evidence>
<dbReference type="Proteomes" id="UP001591681">
    <property type="component" value="Unassembled WGS sequence"/>
</dbReference>
<evidence type="ECO:0000313" key="11">
    <source>
        <dbReference type="EMBL" id="KAL2100581.1"/>
    </source>
</evidence>
<keyword evidence="12" id="KW-1185">Reference proteome</keyword>
<keyword evidence="5 7" id="KW-0539">Nucleus</keyword>
<dbReference type="GO" id="GO:0003677">
    <property type="term" value="F:DNA binding"/>
    <property type="evidence" value="ECO:0007669"/>
    <property type="project" value="UniProtKB-UniRule"/>
</dbReference>
<evidence type="ECO:0000259" key="10">
    <source>
        <dbReference type="PROSITE" id="PS50071"/>
    </source>
</evidence>
<dbReference type="SUPFAM" id="SSF46689">
    <property type="entry name" value="Homeodomain-like"/>
    <property type="match status" value="1"/>
</dbReference>
<dbReference type="InterPro" id="IPR052002">
    <property type="entry name" value="Even-skipped_HD"/>
</dbReference>
<feature type="region of interest" description="Disordered" evidence="9">
    <location>
        <begin position="1"/>
        <end position="56"/>
    </location>
</feature>
<feature type="DNA-binding region" description="Homeobox" evidence="7">
    <location>
        <begin position="51"/>
        <end position="110"/>
    </location>
</feature>
<name>A0ABD1KNL4_9TELE</name>
<dbReference type="GO" id="GO:0005634">
    <property type="term" value="C:nucleus"/>
    <property type="evidence" value="ECO:0007669"/>
    <property type="project" value="UniProtKB-SubCell"/>
</dbReference>
<dbReference type="CDD" id="cd00086">
    <property type="entry name" value="homeodomain"/>
    <property type="match status" value="1"/>
</dbReference>
<organism evidence="11 12">
    <name type="scientific">Coilia grayii</name>
    <name type="common">Gray's grenadier anchovy</name>
    <dbReference type="NCBI Taxonomy" id="363190"/>
    <lineage>
        <taxon>Eukaryota</taxon>
        <taxon>Metazoa</taxon>
        <taxon>Chordata</taxon>
        <taxon>Craniata</taxon>
        <taxon>Vertebrata</taxon>
        <taxon>Euteleostomi</taxon>
        <taxon>Actinopterygii</taxon>
        <taxon>Neopterygii</taxon>
        <taxon>Teleostei</taxon>
        <taxon>Clupei</taxon>
        <taxon>Clupeiformes</taxon>
        <taxon>Clupeoidei</taxon>
        <taxon>Engraulidae</taxon>
        <taxon>Coilinae</taxon>
        <taxon>Coilia</taxon>
    </lineage>
</organism>
<keyword evidence="2" id="KW-0217">Developmental protein</keyword>
<dbReference type="PANTHER" id="PTHR46294:SF3">
    <property type="entry name" value="EVEN-SKIPPED-LIKE1"/>
    <property type="match status" value="1"/>
</dbReference>
<evidence type="ECO:0000256" key="1">
    <source>
        <dbReference type="ARBA" id="ARBA00004123"/>
    </source>
</evidence>
<comment type="caution">
    <text evidence="11">The sequence shown here is derived from an EMBL/GenBank/DDBJ whole genome shotgun (WGS) entry which is preliminary data.</text>
</comment>
<dbReference type="InterPro" id="IPR020479">
    <property type="entry name" value="HD_metazoa"/>
</dbReference>
<dbReference type="SMART" id="SM00389">
    <property type="entry name" value="HOX"/>
    <property type="match status" value="1"/>
</dbReference>
<dbReference type="PANTHER" id="PTHR46294">
    <property type="entry name" value="SEGMENTATION PROTEIN EVEN-SKIPPED"/>
    <property type="match status" value="1"/>
</dbReference>
<dbReference type="Pfam" id="PF00046">
    <property type="entry name" value="Homeodomain"/>
    <property type="match status" value="1"/>
</dbReference>
<feature type="compositionally biased region" description="Basic and acidic residues" evidence="9">
    <location>
        <begin position="30"/>
        <end position="39"/>
    </location>
</feature>
<dbReference type="EMBL" id="JBHFQA010000003">
    <property type="protein sequence ID" value="KAL2100581.1"/>
    <property type="molecule type" value="Genomic_DNA"/>
</dbReference>
<sequence length="246" mass="27176">MIRSQSAVADTLFTVTEDRESPAGPNANPDSDHGEEDSSPRSTLLSGVDHSRRHRTAFTREQLSRLEQEYVKESYVSRPRRCELAATLNLPETTIKVWFQNRRMKDKRQRHSLSWPHPLDPNLCALMVSQASAGLTYPLLPHLPLPLYPHLGLTPSANALPAAFGPPLRLSQAPYPRLSGLPPPALYPPAHAMHHPVACPCPHCLHWGTEQLLKARGASPFSLPPAGSPKASVVAMDLREEVPMPR</sequence>
<dbReference type="GO" id="GO:0006355">
    <property type="term" value="P:regulation of DNA-templated transcription"/>
    <property type="evidence" value="ECO:0007669"/>
    <property type="project" value="UniProtKB-ARBA"/>
</dbReference>
<dbReference type="FunFam" id="1.10.10.60:FF:000256">
    <property type="entry name" value="Even-skipped homeobox 1"/>
    <property type="match status" value="1"/>
</dbReference>
<gene>
    <name evidence="11" type="ORF">ACEWY4_002342</name>
</gene>
<evidence type="ECO:0000256" key="9">
    <source>
        <dbReference type="SAM" id="MobiDB-lite"/>
    </source>
</evidence>
<evidence type="ECO:0000256" key="6">
    <source>
        <dbReference type="ARBA" id="ARBA00038449"/>
    </source>
</evidence>
<dbReference type="InterPro" id="IPR009057">
    <property type="entry name" value="Homeodomain-like_sf"/>
</dbReference>
<feature type="domain" description="Homeobox" evidence="10">
    <location>
        <begin position="49"/>
        <end position="109"/>
    </location>
</feature>
<keyword evidence="4 7" id="KW-0371">Homeobox</keyword>
<evidence type="ECO:0000256" key="8">
    <source>
        <dbReference type="RuleBase" id="RU000682"/>
    </source>
</evidence>
<dbReference type="AlphaFoldDB" id="A0ABD1KNL4"/>
<evidence type="ECO:0000256" key="7">
    <source>
        <dbReference type="PROSITE-ProRule" id="PRU00108"/>
    </source>
</evidence>
<proteinExistence type="inferred from homology"/>
<comment type="subcellular location">
    <subcellularLocation>
        <location evidence="1 7 8">Nucleus</location>
    </subcellularLocation>
</comment>
<reference evidence="11 12" key="1">
    <citation type="submission" date="2024-09" db="EMBL/GenBank/DDBJ databases">
        <title>A chromosome-level genome assembly of Gray's grenadier anchovy, Coilia grayii.</title>
        <authorList>
            <person name="Fu Z."/>
        </authorList>
    </citation>
    <scope>NUCLEOTIDE SEQUENCE [LARGE SCALE GENOMIC DNA]</scope>
    <source>
        <strain evidence="11">G4</strain>
        <tissue evidence="11">Muscle</tissue>
    </source>
</reference>
<evidence type="ECO:0000313" key="12">
    <source>
        <dbReference type="Proteomes" id="UP001591681"/>
    </source>
</evidence>
<evidence type="ECO:0000256" key="3">
    <source>
        <dbReference type="ARBA" id="ARBA00023125"/>
    </source>
</evidence>
<dbReference type="Gene3D" id="1.10.10.60">
    <property type="entry name" value="Homeodomain-like"/>
    <property type="match status" value="1"/>
</dbReference>
<accession>A0ABD1KNL4</accession>
<keyword evidence="3 7" id="KW-0238">DNA-binding</keyword>
<evidence type="ECO:0000256" key="4">
    <source>
        <dbReference type="ARBA" id="ARBA00023155"/>
    </source>
</evidence>
<dbReference type="InterPro" id="IPR017970">
    <property type="entry name" value="Homeobox_CS"/>
</dbReference>